<reference evidence="8" key="1">
    <citation type="submission" date="2024-03" db="EMBL/GenBank/DDBJ databases">
        <title>Deinococcus weizhi sp. nov., isolated from human skin.</title>
        <authorList>
            <person name="Wei Z."/>
            <person name="Tian F."/>
            <person name="Yang C."/>
            <person name="Xin L.T."/>
            <person name="Wen Z.J."/>
            <person name="Lan K.C."/>
            <person name="Yu L."/>
            <person name="Zhe W."/>
            <person name="Dan F.D."/>
            <person name="Jun W."/>
            <person name="Rui Z."/>
            <person name="Yong X.J."/>
            <person name="Ting Y."/>
            <person name="Wei X."/>
            <person name="Xu Z.G."/>
            <person name="Xin Z."/>
            <person name="Dong F.G."/>
            <person name="Ni X.M."/>
            <person name="Zheng M.G."/>
            <person name="Chun Y."/>
            <person name="Qian W.X."/>
        </authorList>
    </citation>
    <scope>NUCLEOTIDE SEQUENCE</scope>
    <source>
        <strain evidence="8">VB142</strain>
    </source>
</reference>
<dbReference type="InterPro" id="IPR050067">
    <property type="entry name" value="IPM_dehydratase_rel_enz"/>
</dbReference>
<name>A0AAU6Q3E4_9DEIO</name>
<accession>A0AAU6Q3E4</accession>
<protein>
    <recommendedName>
        <fullName evidence="6">3-isopropylmalate dehydratase large subunit</fullName>
        <ecNumber evidence="6">4.2.1.33</ecNumber>
    </recommendedName>
    <alternativeName>
        <fullName evidence="6">Alpha-IPM isomerase</fullName>
        <shortName evidence="6">IPMI</shortName>
    </alternativeName>
    <alternativeName>
        <fullName evidence="6">Isopropylmalate isomerase</fullName>
    </alternativeName>
</protein>
<keyword evidence="6" id="KW-0100">Branched-chain amino acid biosynthesis</keyword>
<comment type="similarity">
    <text evidence="6">Belongs to the aconitase/IPM isomerase family. LeuC type 2 subfamily.</text>
</comment>
<comment type="subunit">
    <text evidence="6">Heterodimer of LeuC and LeuD.</text>
</comment>
<dbReference type="PROSITE" id="PS00450">
    <property type="entry name" value="ACONITASE_1"/>
    <property type="match status" value="1"/>
</dbReference>
<comment type="catalytic activity">
    <reaction evidence="6">
        <text>(2R,3S)-3-isopropylmalate = (2S)-2-isopropylmalate</text>
        <dbReference type="Rhea" id="RHEA:32287"/>
        <dbReference type="ChEBI" id="CHEBI:1178"/>
        <dbReference type="ChEBI" id="CHEBI:35121"/>
        <dbReference type="EC" id="4.2.1.33"/>
    </reaction>
</comment>
<dbReference type="GO" id="GO:0046872">
    <property type="term" value="F:metal ion binding"/>
    <property type="evidence" value="ECO:0007669"/>
    <property type="project" value="UniProtKB-KW"/>
</dbReference>
<comment type="function">
    <text evidence="6">Catalyzes the isomerization between 2-isopropylmalate and 3-isopropylmalate, via the formation of 2-isopropylmaleate.</text>
</comment>
<keyword evidence="4 6" id="KW-0411">Iron-sulfur</keyword>
<evidence type="ECO:0000256" key="5">
    <source>
        <dbReference type="ARBA" id="ARBA00023239"/>
    </source>
</evidence>
<dbReference type="InterPro" id="IPR018136">
    <property type="entry name" value="Aconitase_4Fe-4S_BS"/>
</dbReference>
<dbReference type="NCBIfam" id="TIGR02086">
    <property type="entry name" value="IPMI_arch"/>
    <property type="match status" value="1"/>
</dbReference>
<comment type="pathway">
    <text evidence="6">Amino-acid biosynthesis; L-leucine biosynthesis; L-leucine from 3-methyl-2-oxobutanoate: step 2/4.</text>
</comment>
<dbReference type="HAMAP" id="MF_01027">
    <property type="entry name" value="LeuC_type2"/>
    <property type="match status" value="1"/>
</dbReference>
<evidence type="ECO:0000313" key="8">
    <source>
        <dbReference type="EMBL" id="WYF45138.1"/>
    </source>
</evidence>
<dbReference type="InterPro" id="IPR036008">
    <property type="entry name" value="Aconitase_4Fe-4S_dom"/>
</dbReference>
<dbReference type="AlphaFoldDB" id="A0AAU6Q3E4"/>
<feature type="binding site" evidence="6">
    <location>
        <position position="366"/>
    </location>
    <ligand>
        <name>[4Fe-4S] cluster</name>
        <dbReference type="ChEBI" id="CHEBI:49883"/>
    </ligand>
</feature>
<evidence type="ECO:0000256" key="1">
    <source>
        <dbReference type="ARBA" id="ARBA00022485"/>
    </source>
</evidence>
<dbReference type="NCBIfam" id="TIGR01343">
    <property type="entry name" value="hacA_fam"/>
    <property type="match status" value="1"/>
</dbReference>
<gene>
    <name evidence="6" type="primary">leuC</name>
    <name evidence="8" type="ORF">WDJ50_03180</name>
</gene>
<comment type="cofactor">
    <cofactor evidence="6">
        <name>[4Fe-4S] cluster</name>
        <dbReference type="ChEBI" id="CHEBI:49883"/>
    </cofactor>
    <text evidence="6">Binds 1 [4Fe-4S] cluster per subunit.</text>
</comment>
<dbReference type="InterPro" id="IPR011826">
    <property type="entry name" value="HAcnase/IPMdehydase_lsu_prok"/>
</dbReference>
<keyword evidence="5 6" id="KW-0456">Lyase</keyword>
<evidence type="ECO:0000256" key="6">
    <source>
        <dbReference type="HAMAP-Rule" id="MF_01027"/>
    </source>
</evidence>
<keyword evidence="2 6" id="KW-0479">Metal-binding</keyword>
<feature type="binding site" evidence="6">
    <location>
        <position position="369"/>
    </location>
    <ligand>
        <name>[4Fe-4S] cluster</name>
        <dbReference type="ChEBI" id="CHEBI:49883"/>
    </ligand>
</feature>
<evidence type="ECO:0000256" key="2">
    <source>
        <dbReference type="ARBA" id="ARBA00022723"/>
    </source>
</evidence>
<dbReference type="Gene3D" id="3.30.499.10">
    <property type="entry name" value="Aconitase, domain 3"/>
    <property type="match status" value="2"/>
</dbReference>
<keyword evidence="3 6" id="KW-0408">Iron</keyword>
<dbReference type="SUPFAM" id="SSF53732">
    <property type="entry name" value="Aconitase iron-sulfur domain"/>
    <property type="match status" value="1"/>
</dbReference>
<evidence type="ECO:0000256" key="4">
    <source>
        <dbReference type="ARBA" id="ARBA00023014"/>
    </source>
</evidence>
<dbReference type="PANTHER" id="PTHR43822:SF21">
    <property type="entry name" value="3-ISOPROPYLMALATE DEHYDRATASE LARGE SUBUNIT 1"/>
    <property type="match status" value="1"/>
</dbReference>
<dbReference type="Pfam" id="PF00330">
    <property type="entry name" value="Aconitase"/>
    <property type="match status" value="2"/>
</dbReference>
<dbReference type="GO" id="GO:0009098">
    <property type="term" value="P:L-leucine biosynthetic process"/>
    <property type="evidence" value="ECO:0007669"/>
    <property type="project" value="UniProtKB-UniRule"/>
</dbReference>
<dbReference type="EMBL" id="CP149782">
    <property type="protein sequence ID" value="WYF45138.1"/>
    <property type="molecule type" value="Genomic_DNA"/>
</dbReference>
<dbReference type="PROSITE" id="PS01244">
    <property type="entry name" value="ACONITASE_2"/>
    <property type="match status" value="1"/>
</dbReference>
<organism evidence="8">
    <name type="scientific">Deinococcus sp. VB142</name>
    <dbReference type="NCBI Taxonomy" id="3112952"/>
    <lineage>
        <taxon>Bacteria</taxon>
        <taxon>Thermotogati</taxon>
        <taxon>Deinococcota</taxon>
        <taxon>Deinococci</taxon>
        <taxon>Deinococcales</taxon>
        <taxon>Deinococcaceae</taxon>
        <taxon>Deinococcus</taxon>
    </lineage>
</organism>
<dbReference type="InterPro" id="IPR006251">
    <property type="entry name" value="Homoacnase/IPMdehydase_lsu"/>
</dbReference>
<proteinExistence type="inferred from homology"/>
<keyword evidence="1 6" id="KW-0004">4Fe-4S</keyword>
<dbReference type="InterPro" id="IPR001030">
    <property type="entry name" value="Acoase/IPM_deHydtase_lsu_aba"/>
</dbReference>
<dbReference type="InterPro" id="IPR015931">
    <property type="entry name" value="Acnase/IPM_dHydase_lsu_aba_1/3"/>
</dbReference>
<dbReference type="PRINTS" id="PR00415">
    <property type="entry name" value="ACONITASE"/>
</dbReference>
<sequence length="428" mass="44965">MTTDPSSLSAAHPARPQTMAEKILSRRGDKVVYAGDLAVVEVDQVMVVDSIAQSFIERMQRDLNAVPKYPERVSIVIDHVAPASTVSVAQAQKEAREYAAQTGVRLFDVGRGICHQVLMEEGLAQPGWIVLGSDSHSTTYGAVAAFGSGMGATDIALAAASGKTWLRVPESVKVTLCGELRPGVSAKDVALEMIRQLGADGATYQSVEIHAGDRFTRGERMTLANLCVEAGAKAGLVVPGGEILTDYGYDVPEWVYPDPGAEYVREVEIDLSALAPRMSAPSEVDNVHDVAALRGLKVDQVFIGTCTNGRLEDLHEAASVLQGRKVSPGTRLLVIPASSQVMEDALADGTLLTLQRAGAVLGTPGCGPCMGRHQGVLAPGEVCVSTSNRNFIGRMGDKDAHIYLASPAVAAASAVLGQIGLPEDLATA</sequence>
<feature type="domain" description="Aconitase/3-isopropylmalate dehydratase large subunit alpha/beta/alpha" evidence="7">
    <location>
        <begin position="35"/>
        <end position="290"/>
    </location>
</feature>
<feature type="binding site" evidence="6">
    <location>
        <position position="306"/>
    </location>
    <ligand>
        <name>[4Fe-4S] cluster</name>
        <dbReference type="ChEBI" id="CHEBI:49883"/>
    </ligand>
</feature>
<feature type="domain" description="Aconitase/3-isopropylmalate dehydratase large subunit alpha/beta/alpha" evidence="7">
    <location>
        <begin position="293"/>
        <end position="417"/>
    </location>
</feature>
<dbReference type="GO" id="GO:0051539">
    <property type="term" value="F:4 iron, 4 sulfur cluster binding"/>
    <property type="evidence" value="ECO:0007669"/>
    <property type="project" value="UniProtKB-KW"/>
</dbReference>
<keyword evidence="6" id="KW-0028">Amino-acid biosynthesis</keyword>
<dbReference type="RefSeq" id="WP_339096310.1">
    <property type="nucleotide sequence ID" value="NZ_CP149782.1"/>
</dbReference>
<dbReference type="PANTHER" id="PTHR43822">
    <property type="entry name" value="HOMOACONITASE, MITOCHONDRIAL-RELATED"/>
    <property type="match status" value="1"/>
</dbReference>
<evidence type="ECO:0000259" key="7">
    <source>
        <dbReference type="Pfam" id="PF00330"/>
    </source>
</evidence>
<evidence type="ECO:0000256" key="3">
    <source>
        <dbReference type="ARBA" id="ARBA00023004"/>
    </source>
</evidence>
<dbReference type="GO" id="GO:0003861">
    <property type="term" value="F:3-isopropylmalate dehydratase activity"/>
    <property type="evidence" value="ECO:0007669"/>
    <property type="project" value="UniProtKB-UniRule"/>
</dbReference>
<dbReference type="NCBIfam" id="NF001614">
    <property type="entry name" value="PRK00402.1"/>
    <property type="match status" value="1"/>
</dbReference>
<dbReference type="EC" id="4.2.1.33" evidence="6"/>
<keyword evidence="6" id="KW-0432">Leucine biosynthesis</keyword>